<reference evidence="1 2" key="1">
    <citation type="submission" date="2019-11" db="EMBL/GenBank/DDBJ databases">
        <title>Draft genome of Amycolatopsis RM579.</title>
        <authorList>
            <person name="Duangmal K."/>
            <person name="Mingma R."/>
        </authorList>
    </citation>
    <scope>NUCLEOTIDE SEQUENCE [LARGE SCALE GENOMIC DNA]</scope>
    <source>
        <strain evidence="1 2">RM579</strain>
    </source>
</reference>
<gene>
    <name evidence="1" type="ORF">GKO32_10200</name>
</gene>
<dbReference type="Proteomes" id="UP000440096">
    <property type="component" value="Unassembled WGS sequence"/>
</dbReference>
<dbReference type="RefSeq" id="WP_154756566.1">
    <property type="nucleotide sequence ID" value="NZ_WMBA01000011.1"/>
</dbReference>
<evidence type="ECO:0008006" key="3">
    <source>
        <dbReference type="Google" id="ProtNLM"/>
    </source>
</evidence>
<comment type="caution">
    <text evidence="1">The sequence shown here is derived from an EMBL/GenBank/DDBJ whole genome shotgun (WGS) entry which is preliminary data.</text>
</comment>
<name>A0A6N7YZJ2_9PSEU</name>
<accession>A0A6N7YZJ2</accession>
<dbReference type="AlphaFoldDB" id="A0A6N7YZJ2"/>
<evidence type="ECO:0000313" key="1">
    <source>
        <dbReference type="EMBL" id="MTD54343.1"/>
    </source>
</evidence>
<dbReference type="PANTHER" id="PTHR40267:SF1">
    <property type="entry name" value="BLR3294 PROTEIN"/>
    <property type="match status" value="1"/>
</dbReference>
<dbReference type="InterPro" id="IPR053714">
    <property type="entry name" value="Iso_Racemase_Enz_sf"/>
</dbReference>
<dbReference type="EMBL" id="WMBA01000011">
    <property type="protein sequence ID" value="MTD54343.1"/>
    <property type="molecule type" value="Genomic_DNA"/>
</dbReference>
<organism evidence="1 2">
    <name type="scientific">Amycolatopsis pithecellobii</name>
    <dbReference type="NCBI Taxonomy" id="664692"/>
    <lineage>
        <taxon>Bacteria</taxon>
        <taxon>Bacillati</taxon>
        <taxon>Actinomycetota</taxon>
        <taxon>Actinomycetes</taxon>
        <taxon>Pseudonocardiales</taxon>
        <taxon>Pseudonocardiaceae</taxon>
        <taxon>Amycolatopsis</taxon>
    </lineage>
</organism>
<dbReference type="PANTHER" id="PTHR40267">
    <property type="entry name" value="BLR3294 PROTEIN"/>
    <property type="match status" value="1"/>
</dbReference>
<dbReference type="Gene3D" id="3.40.50.12500">
    <property type="match status" value="1"/>
</dbReference>
<proteinExistence type="predicted"/>
<dbReference type="Pfam" id="PF17645">
    <property type="entry name" value="Amdase"/>
    <property type="match status" value="1"/>
</dbReference>
<dbReference type="InterPro" id="IPR026286">
    <property type="entry name" value="MaiA/AMDase"/>
</dbReference>
<dbReference type="OrthoDB" id="4537983at2"/>
<sequence>MSAPFEVGLMIPDSNTVTAPDIRTGLRDFARLHVETMHLPEPVTPDGELAMVRTHAPEAARKLAHHRPDLTVFGCSSAVSLLGVERAATFIGEISELAGSPVLGVNPCLIDALHGVGAHRIMLVSPYEQPLHDAVRGRLEAAGFDVVAEANMAIGRNADVGRVLPEEIVEFTLARPRAEADSILIACGNLRGYEAMRDIEARSGKPVVTANSAVIDAIVRTLRSDIRPREVPEC</sequence>
<evidence type="ECO:0000313" key="2">
    <source>
        <dbReference type="Proteomes" id="UP000440096"/>
    </source>
</evidence>
<protein>
    <recommendedName>
        <fullName evidence="3">Asp/Glu racemase</fullName>
    </recommendedName>
</protein>
<dbReference type="PIRSF" id="PIRSF015736">
    <property type="entry name" value="MI"/>
    <property type="match status" value="1"/>
</dbReference>
<keyword evidence="2" id="KW-1185">Reference proteome</keyword>